<evidence type="ECO:0000256" key="1">
    <source>
        <dbReference type="ARBA" id="ARBA00010466"/>
    </source>
</evidence>
<evidence type="ECO:0000256" key="3">
    <source>
        <dbReference type="ARBA" id="ARBA00023125"/>
    </source>
</evidence>
<dbReference type="InterPro" id="IPR013324">
    <property type="entry name" value="RNA_pol_sigma_r3/r4-like"/>
</dbReference>
<keyword evidence="4" id="KW-0804">Transcription</keyword>
<proteinExistence type="inferred from homology"/>
<keyword evidence="3" id="KW-0238">DNA-binding</keyword>
<evidence type="ECO:0000256" key="4">
    <source>
        <dbReference type="ARBA" id="ARBA00023163"/>
    </source>
</evidence>
<reference evidence="7" key="1">
    <citation type="submission" date="2021-04" db="EMBL/GenBank/DDBJ databases">
        <title>Sinoanaerobacter chloroacetimidivorans sp. nov., an obligate anaerobic bacterium isolated from anaerobic sludge.</title>
        <authorList>
            <person name="Bao Y."/>
        </authorList>
    </citation>
    <scope>NUCLEOTIDE SEQUENCE</scope>
    <source>
        <strain evidence="7">BAD-6</strain>
    </source>
</reference>
<dbReference type="GO" id="GO:0003677">
    <property type="term" value="F:DNA binding"/>
    <property type="evidence" value="ECO:0007669"/>
    <property type="project" value="UniProtKB-KW"/>
</dbReference>
<evidence type="ECO:0000313" key="8">
    <source>
        <dbReference type="Proteomes" id="UP000675664"/>
    </source>
</evidence>
<dbReference type="RefSeq" id="WP_227019805.1">
    <property type="nucleotide sequence ID" value="NZ_JAGSND010000015.1"/>
</dbReference>
<dbReference type="GO" id="GO:0030246">
    <property type="term" value="F:carbohydrate binding"/>
    <property type="evidence" value="ECO:0007669"/>
    <property type="project" value="InterPro"/>
</dbReference>
<dbReference type="AlphaFoldDB" id="A0A8J8B3D2"/>
<evidence type="ECO:0000256" key="2">
    <source>
        <dbReference type="ARBA" id="ARBA00023015"/>
    </source>
</evidence>
<protein>
    <submittedName>
        <fullName evidence="7">Sugar-binding transcriptional regulator</fullName>
    </submittedName>
</protein>
<dbReference type="Pfam" id="PF04545">
    <property type="entry name" value="Sigma70_r4"/>
    <property type="match status" value="1"/>
</dbReference>
<reference evidence="7" key="2">
    <citation type="submission" date="2021-04" db="EMBL/GenBank/DDBJ databases">
        <authorList>
            <person name="Liu J."/>
        </authorList>
    </citation>
    <scope>NUCLEOTIDE SEQUENCE</scope>
    <source>
        <strain evidence="7">BAD-6</strain>
    </source>
</reference>
<dbReference type="GO" id="GO:0006352">
    <property type="term" value="P:DNA-templated transcription initiation"/>
    <property type="evidence" value="ECO:0007669"/>
    <property type="project" value="InterPro"/>
</dbReference>
<feature type="domain" description="Sugar-binding" evidence="5">
    <location>
        <begin position="58"/>
        <end position="311"/>
    </location>
</feature>
<dbReference type="EMBL" id="JAGSND010000015">
    <property type="protein sequence ID" value="MBR0599666.1"/>
    <property type="molecule type" value="Genomic_DNA"/>
</dbReference>
<feature type="domain" description="RNA polymerase sigma-70 region 4" evidence="6">
    <location>
        <begin position="13"/>
        <end position="47"/>
    </location>
</feature>
<organism evidence="7 8">
    <name type="scientific">Sinanaerobacter chloroacetimidivorans</name>
    <dbReference type="NCBI Taxonomy" id="2818044"/>
    <lineage>
        <taxon>Bacteria</taxon>
        <taxon>Bacillati</taxon>
        <taxon>Bacillota</taxon>
        <taxon>Clostridia</taxon>
        <taxon>Peptostreptococcales</taxon>
        <taxon>Anaerovoracaceae</taxon>
        <taxon>Sinanaerobacter</taxon>
    </lineage>
</organism>
<dbReference type="PANTHER" id="PTHR34294">
    <property type="entry name" value="TRANSCRIPTIONAL REGULATOR-RELATED"/>
    <property type="match status" value="1"/>
</dbReference>
<dbReference type="PANTHER" id="PTHR34294:SF1">
    <property type="entry name" value="TRANSCRIPTIONAL REGULATOR LSRR"/>
    <property type="match status" value="1"/>
</dbReference>
<keyword evidence="8" id="KW-1185">Reference proteome</keyword>
<dbReference type="Gene3D" id="1.10.10.60">
    <property type="entry name" value="Homeodomain-like"/>
    <property type="match status" value="1"/>
</dbReference>
<dbReference type="InterPro" id="IPR007324">
    <property type="entry name" value="Sugar-bd_dom_put"/>
</dbReference>
<dbReference type="InterPro" id="IPR051054">
    <property type="entry name" value="SorC_transcr_regulators"/>
</dbReference>
<dbReference type="Proteomes" id="UP000675664">
    <property type="component" value="Unassembled WGS sequence"/>
</dbReference>
<dbReference type="InterPro" id="IPR007630">
    <property type="entry name" value="RNA_pol_sigma70_r4"/>
</dbReference>
<gene>
    <name evidence="7" type="ORF">KCX82_17405</name>
</gene>
<comment type="similarity">
    <text evidence="1">Belongs to the SorC transcriptional regulatory family.</text>
</comment>
<evidence type="ECO:0000313" key="7">
    <source>
        <dbReference type="EMBL" id="MBR0599666.1"/>
    </source>
</evidence>
<evidence type="ECO:0000259" key="5">
    <source>
        <dbReference type="Pfam" id="PF04198"/>
    </source>
</evidence>
<comment type="caution">
    <text evidence="7">The sequence shown here is derived from an EMBL/GenBank/DDBJ whole genome shotgun (WGS) entry which is preliminary data.</text>
</comment>
<dbReference type="SUPFAM" id="SSF88659">
    <property type="entry name" value="Sigma3 and sigma4 domains of RNA polymerase sigma factors"/>
    <property type="match status" value="1"/>
</dbReference>
<accession>A0A8J8B3D2</accession>
<evidence type="ECO:0000259" key="6">
    <source>
        <dbReference type="Pfam" id="PF04545"/>
    </source>
</evidence>
<sequence>MAITDNMRMTLKVCQLYYEENLSQKEISSQMGISRPQISRILSNARENNVVTIKINNPFLDETRLEKILMERYGLKDALVLNTGKTGEQENDLDEFGRMAAECIDAYIMDHNRVGVMSGQTISSLVWAIKHLNRRGLEFVSLVGGMGSTSVNWHANAIAQRFSECSGGSCYILNAPIIVQSRQSRDILIQEPEIASVLQKGAACDVVIVGIGQINMDATNVKAGTLDNEDIQRLKDAKAVASVCTSYLDAQGNIINTELNERTIGLTLDQLKKSRTIALAAGRSKVESIRAALSSGYLDVFITDLDTARVIAE</sequence>
<keyword evidence="2" id="KW-0805">Transcription regulation</keyword>
<dbReference type="SUPFAM" id="SSF100950">
    <property type="entry name" value="NagB/RpiA/CoA transferase-like"/>
    <property type="match status" value="1"/>
</dbReference>
<name>A0A8J8B3D2_9FIRM</name>
<dbReference type="GO" id="GO:0003700">
    <property type="term" value="F:DNA-binding transcription factor activity"/>
    <property type="evidence" value="ECO:0007669"/>
    <property type="project" value="InterPro"/>
</dbReference>
<dbReference type="InterPro" id="IPR037171">
    <property type="entry name" value="NagB/RpiA_transferase-like"/>
</dbReference>
<dbReference type="Gene3D" id="3.40.50.1360">
    <property type="match status" value="1"/>
</dbReference>
<dbReference type="Pfam" id="PF04198">
    <property type="entry name" value="Sugar-bind"/>
    <property type="match status" value="1"/>
</dbReference>